<feature type="signal peptide" evidence="1">
    <location>
        <begin position="1"/>
        <end position="26"/>
    </location>
</feature>
<evidence type="ECO:0000256" key="1">
    <source>
        <dbReference type="SAM" id="SignalP"/>
    </source>
</evidence>
<organism evidence="2">
    <name type="scientific">Rhipicephalus microplus</name>
    <name type="common">Cattle tick</name>
    <name type="synonym">Boophilus microplus</name>
    <dbReference type="NCBI Taxonomy" id="6941"/>
    <lineage>
        <taxon>Eukaryota</taxon>
        <taxon>Metazoa</taxon>
        <taxon>Ecdysozoa</taxon>
        <taxon>Arthropoda</taxon>
        <taxon>Chelicerata</taxon>
        <taxon>Arachnida</taxon>
        <taxon>Acari</taxon>
        <taxon>Parasitiformes</taxon>
        <taxon>Ixodida</taxon>
        <taxon>Ixodoidea</taxon>
        <taxon>Ixodidae</taxon>
        <taxon>Rhipicephalinae</taxon>
        <taxon>Rhipicephalus</taxon>
        <taxon>Boophilus</taxon>
    </lineage>
</organism>
<proteinExistence type="predicted"/>
<reference evidence="2" key="1">
    <citation type="submission" date="2019-09" db="EMBL/GenBank/DDBJ databases">
        <title>Organ-specific transcriptomic study of the physiology of the cattle tick, Rhipicephalus microplus.</title>
        <authorList>
            <person name="Tirloni L."/>
            <person name="Braz G."/>
            <person name="Gandara A.C.P."/>
            <person name="Sabadin G.A."/>
            <person name="da Silva R.M."/>
            <person name="Guizzo M.G."/>
            <person name="Machado J.A."/>
            <person name="Costa E.P."/>
            <person name="Gomes H.F."/>
            <person name="Moraes J."/>
            <person name="Mota M.B.S."/>
            <person name="Mesquita R.D."/>
            <person name="Alvarenga P.H."/>
            <person name="Alves F."/>
            <person name="Seixas A."/>
            <person name="da Fonseca R.N."/>
            <person name="Fogaca A."/>
            <person name="Logullo C."/>
            <person name="Tanaka A."/>
            <person name="Daffre S."/>
            <person name="Termignoni C."/>
            <person name="Vaz I.S.Jr."/>
            <person name="Oliveira P.L."/>
            <person name="Ribeiro J.M."/>
        </authorList>
    </citation>
    <scope>NUCLEOTIDE SEQUENCE</scope>
    <source>
        <strain evidence="2">Porto Alegre</strain>
    </source>
</reference>
<feature type="chain" id="PRO_5027019642" evidence="1">
    <location>
        <begin position="27"/>
        <end position="87"/>
    </location>
</feature>
<keyword evidence="1" id="KW-0732">Signal</keyword>
<accession>A0A6M2DAF7</accession>
<dbReference type="AlphaFoldDB" id="A0A6M2DAF7"/>
<sequence>MVCFVTRKLNTCICFIVLMLQQHSVSNCCINSKSHHQILGALRLAGIANQRGDLATNDKTYVMLCTQLEMAQNDGSFRCSRLSLNET</sequence>
<protein>
    <submittedName>
        <fullName evidence="2">Putative secreted protein ovary overexpressed</fullName>
    </submittedName>
</protein>
<evidence type="ECO:0000313" key="2">
    <source>
        <dbReference type="EMBL" id="NOV43092.1"/>
    </source>
</evidence>
<name>A0A6M2DAF7_RHIMP</name>
<dbReference type="EMBL" id="GHWJ01010355">
    <property type="protein sequence ID" value="NOV43092.1"/>
    <property type="molecule type" value="Transcribed_RNA"/>
</dbReference>